<protein>
    <submittedName>
        <fullName evidence="2">Uncharacterized protein</fullName>
    </submittedName>
</protein>
<dbReference type="OrthoDB" id="5234213at2759"/>
<name>A0A6A6E2A1_9PEZI</name>
<feature type="compositionally biased region" description="Polar residues" evidence="1">
    <location>
        <begin position="50"/>
        <end position="72"/>
    </location>
</feature>
<evidence type="ECO:0000313" key="3">
    <source>
        <dbReference type="Proteomes" id="UP000800200"/>
    </source>
</evidence>
<evidence type="ECO:0000313" key="2">
    <source>
        <dbReference type="EMBL" id="KAF2184842.1"/>
    </source>
</evidence>
<dbReference type="Proteomes" id="UP000800200">
    <property type="component" value="Unassembled WGS sequence"/>
</dbReference>
<evidence type="ECO:0000256" key="1">
    <source>
        <dbReference type="SAM" id="MobiDB-lite"/>
    </source>
</evidence>
<accession>A0A6A6E2A1</accession>
<dbReference type="AlphaFoldDB" id="A0A6A6E2A1"/>
<organism evidence="2 3">
    <name type="scientific">Zopfia rhizophila CBS 207.26</name>
    <dbReference type="NCBI Taxonomy" id="1314779"/>
    <lineage>
        <taxon>Eukaryota</taxon>
        <taxon>Fungi</taxon>
        <taxon>Dikarya</taxon>
        <taxon>Ascomycota</taxon>
        <taxon>Pezizomycotina</taxon>
        <taxon>Dothideomycetes</taxon>
        <taxon>Dothideomycetes incertae sedis</taxon>
        <taxon>Zopfiaceae</taxon>
        <taxon>Zopfia</taxon>
    </lineage>
</organism>
<feature type="compositionally biased region" description="Polar residues" evidence="1">
    <location>
        <begin position="1"/>
        <end position="25"/>
    </location>
</feature>
<gene>
    <name evidence="2" type="ORF">K469DRAFT_688443</name>
</gene>
<dbReference type="EMBL" id="ML994636">
    <property type="protein sequence ID" value="KAF2184842.1"/>
    <property type="molecule type" value="Genomic_DNA"/>
</dbReference>
<keyword evidence="3" id="KW-1185">Reference proteome</keyword>
<feature type="region of interest" description="Disordered" evidence="1">
    <location>
        <begin position="1"/>
        <end position="125"/>
    </location>
</feature>
<reference evidence="2" key="1">
    <citation type="journal article" date="2020" name="Stud. Mycol.">
        <title>101 Dothideomycetes genomes: a test case for predicting lifestyles and emergence of pathogens.</title>
        <authorList>
            <person name="Haridas S."/>
            <person name="Albert R."/>
            <person name="Binder M."/>
            <person name="Bloem J."/>
            <person name="Labutti K."/>
            <person name="Salamov A."/>
            <person name="Andreopoulos B."/>
            <person name="Baker S."/>
            <person name="Barry K."/>
            <person name="Bills G."/>
            <person name="Bluhm B."/>
            <person name="Cannon C."/>
            <person name="Castanera R."/>
            <person name="Culley D."/>
            <person name="Daum C."/>
            <person name="Ezra D."/>
            <person name="Gonzalez J."/>
            <person name="Henrissat B."/>
            <person name="Kuo A."/>
            <person name="Liang C."/>
            <person name="Lipzen A."/>
            <person name="Lutzoni F."/>
            <person name="Magnuson J."/>
            <person name="Mondo S."/>
            <person name="Nolan M."/>
            <person name="Ohm R."/>
            <person name="Pangilinan J."/>
            <person name="Park H.-J."/>
            <person name="Ramirez L."/>
            <person name="Alfaro M."/>
            <person name="Sun H."/>
            <person name="Tritt A."/>
            <person name="Yoshinaga Y."/>
            <person name="Zwiers L.-H."/>
            <person name="Turgeon B."/>
            <person name="Goodwin S."/>
            <person name="Spatafora J."/>
            <person name="Crous P."/>
            <person name="Grigoriev I."/>
        </authorList>
    </citation>
    <scope>NUCLEOTIDE SEQUENCE</scope>
    <source>
        <strain evidence="2">CBS 207.26</strain>
    </source>
</reference>
<sequence>MSPHSKTVRGTLSNLKLPSTSTTKNPARLADPISLSTEKDDSVLLDSIPDISTNSPADPYRQNESLSPTSHASGKPHSARLRGTRDNSKGLEVNRTMLGDPVSLKAEMSESEWERGAGPDTDEEMREVARRRKEYEYKGRRGGRKIEFCEGLEKDS</sequence>
<proteinExistence type="predicted"/>